<sequence length="253" mass="28455">MAFDYAAAVALYRGPFRVESRSPPTKILSLPHVASKFTSRPHLHSILADCLKEFKEIHYSLLPRAMPLTRSSDPLVWIDCEMTGLDADTDQILQICCFITDANLNLLEPQGFETVIHQPTSVLDNMNAWCIETHGRTGLTAAVQASTTTPEEAATALLAYIQKYVPQPRRGLLAGNSVHADKAFLAKGPYQAVLEWLHYRIVDVSALKEMVRRWGSEELLESVPGKKEVHLARDDILESIEEMRFYRGRLFGF</sequence>
<evidence type="ECO:0000256" key="1">
    <source>
        <dbReference type="ARBA" id="ARBA00009921"/>
    </source>
</evidence>
<evidence type="ECO:0000313" key="6">
    <source>
        <dbReference type="EMBL" id="GKZ18820.1"/>
    </source>
</evidence>
<dbReference type="GO" id="GO:0003676">
    <property type="term" value="F:nucleic acid binding"/>
    <property type="evidence" value="ECO:0007669"/>
    <property type="project" value="InterPro"/>
</dbReference>
<reference evidence="6" key="1">
    <citation type="submission" date="2022-07" db="EMBL/GenBank/DDBJ databases">
        <title>Taxonomy of Aspergillus series Nigri: significant species reduction supported by multi-species coalescent approaches.</title>
        <authorList>
            <person name="Bian C."/>
            <person name="Kusuya Y."/>
            <person name="Sklenar F."/>
            <person name="D'hooge E."/>
            <person name="Yaguchi T."/>
            <person name="Takahashi H."/>
            <person name="Hubka V."/>
        </authorList>
    </citation>
    <scope>NUCLEOTIDE SEQUENCE</scope>
    <source>
        <strain evidence="6">CBS 733.88</strain>
    </source>
</reference>
<evidence type="ECO:0000256" key="3">
    <source>
        <dbReference type="ARBA" id="ARBA00022801"/>
    </source>
</evidence>
<comment type="similarity">
    <text evidence="1">Belongs to the oligoribonuclease family.</text>
</comment>
<dbReference type="InterPro" id="IPR012337">
    <property type="entry name" value="RNaseH-like_sf"/>
</dbReference>
<dbReference type="Gene3D" id="3.30.420.10">
    <property type="entry name" value="Ribonuclease H-like superfamily/Ribonuclease H"/>
    <property type="match status" value="1"/>
</dbReference>
<dbReference type="InterPro" id="IPR036397">
    <property type="entry name" value="RNaseH_sf"/>
</dbReference>
<keyword evidence="4" id="KW-0269">Exonuclease</keyword>
<dbReference type="InterPro" id="IPR013520">
    <property type="entry name" value="Ribonucl_H"/>
</dbReference>
<comment type="caution">
    <text evidence="6">The sequence shown here is derived from an EMBL/GenBank/DDBJ whole genome shotgun (WGS) entry which is preliminary data.</text>
</comment>
<dbReference type="CDD" id="cd06135">
    <property type="entry name" value="Orn"/>
    <property type="match status" value="1"/>
</dbReference>
<proteinExistence type="inferred from homology"/>
<dbReference type="PANTHER" id="PTHR11046:SF0">
    <property type="entry name" value="OLIGORIBONUCLEASE, MITOCHONDRIAL"/>
    <property type="match status" value="1"/>
</dbReference>
<organism evidence="6 7">
    <name type="scientific">Aspergillus brasiliensis</name>
    <dbReference type="NCBI Taxonomy" id="319629"/>
    <lineage>
        <taxon>Eukaryota</taxon>
        <taxon>Fungi</taxon>
        <taxon>Dikarya</taxon>
        <taxon>Ascomycota</taxon>
        <taxon>Pezizomycotina</taxon>
        <taxon>Eurotiomycetes</taxon>
        <taxon>Eurotiomycetidae</taxon>
        <taxon>Eurotiales</taxon>
        <taxon>Aspergillaceae</taxon>
        <taxon>Aspergillus</taxon>
        <taxon>Aspergillus subgen. Circumdati</taxon>
    </lineage>
</organism>
<evidence type="ECO:0000313" key="7">
    <source>
        <dbReference type="Proteomes" id="UP001143548"/>
    </source>
</evidence>
<gene>
    <name evidence="6" type="ORF">AbraCBS73388_002315</name>
</gene>
<feature type="domain" description="Exonuclease" evidence="5">
    <location>
        <begin position="74"/>
        <end position="252"/>
    </location>
</feature>
<evidence type="ECO:0000259" key="5">
    <source>
        <dbReference type="SMART" id="SM00479"/>
    </source>
</evidence>
<dbReference type="PANTHER" id="PTHR11046">
    <property type="entry name" value="OLIGORIBONUCLEASE, MITOCHONDRIAL"/>
    <property type="match status" value="1"/>
</dbReference>
<evidence type="ECO:0000256" key="2">
    <source>
        <dbReference type="ARBA" id="ARBA00022722"/>
    </source>
</evidence>
<dbReference type="GO" id="GO:0000175">
    <property type="term" value="F:3'-5'-RNA exonuclease activity"/>
    <property type="evidence" value="ECO:0007669"/>
    <property type="project" value="InterPro"/>
</dbReference>
<dbReference type="EMBL" id="BROQ01000014">
    <property type="protein sequence ID" value="GKZ18820.1"/>
    <property type="molecule type" value="Genomic_DNA"/>
</dbReference>
<protein>
    <recommendedName>
        <fullName evidence="5">Exonuclease domain-containing protein</fullName>
    </recommendedName>
</protein>
<dbReference type="NCBIfam" id="NF003765">
    <property type="entry name" value="PRK05359.1"/>
    <property type="match status" value="1"/>
</dbReference>
<keyword evidence="3" id="KW-0378">Hydrolase</keyword>
<dbReference type="InterPro" id="IPR022894">
    <property type="entry name" value="Oligoribonuclease"/>
</dbReference>
<dbReference type="FunFam" id="3.30.420.10:FF:000003">
    <property type="entry name" value="Oligoribonuclease"/>
    <property type="match status" value="1"/>
</dbReference>
<dbReference type="SMART" id="SM00479">
    <property type="entry name" value="EXOIII"/>
    <property type="match status" value="1"/>
</dbReference>
<evidence type="ECO:0000256" key="4">
    <source>
        <dbReference type="ARBA" id="ARBA00022839"/>
    </source>
</evidence>
<dbReference type="SUPFAM" id="SSF53098">
    <property type="entry name" value="Ribonuclease H-like"/>
    <property type="match status" value="1"/>
</dbReference>
<dbReference type="AlphaFoldDB" id="A0A9W5YJ24"/>
<dbReference type="GO" id="GO:0005739">
    <property type="term" value="C:mitochondrion"/>
    <property type="evidence" value="ECO:0007669"/>
    <property type="project" value="TreeGrafter"/>
</dbReference>
<keyword evidence="2" id="KW-0540">Nuclease</keyword>
<dbReference type="Pfam" id="PF00929">
    <property type="entry name" value="RNase_T"/>
    <property type="match status" value="1"/>
</dbReference>
<name>A0A9W5YJ24_9EURO</name>
<accession>A0A9W5YJ24</accession>
<dbReference type="Proteomes" id="UP001143548">
    <property type="component" value="Unassembled WGS sequence"/>
</dbReference>